<feature type="transmembrane region" description="Helical" evidence="6">
    <location>
        <begin position="12"/>
        <end position="44"/>
    </location>
</feature>
<evidence type="ECO:0000313" key="7">
    <source>
        <dbReference type="EMBL" id="EHL12201.1"/>
    </source>
</evidence>
<feature type="transmembrane region" description="Helical" evidence="6">
    <location>
        <begin position="64"/>
        <end position="88"/>
    </location>
</feature>
<dbReference type="AlphaFoldDB" id="G9WTZ8"/>
<evidence type="ECO:0000256" key="3">
    <source>
        <dbReference type="ARBA" id="ARBA00022692"/>
    </source>
</evidence>
<dbReference type="PANTHER" id="PTHR21716">
    <property type="entry name" value="TRANSMEMBRANE PROTEIN"/>
    <property type="match status" value="1"/>
</dbReference>
<evidence type="ECO:0000256" key="4">
    <source>
        <dbReference type="ARBA" id="ARBA00022989"/>
    </source>
</evidence>
<feature type="transmembrane region" description="Helical" evidence="6">
    <location>
        <begin position="244"/>
        <end position="265"/>
    </location>
</feature>
<dbReference type="InterPro" id="IPR002549">
    <property type="entry name" value="AI-2E-like"/>
</dbReference>
<proteinExistence type="inferred from homology"/>
<keyword evidence="4 6" id="KW-1133">Transmembrane helix</keyword>
<keyword evidence="3 6" id="KW-0812">Transmembrane</keyword>
<evidence type="ECO:0000256" key="2">
    <source>
        <dbReference type="ARBA" id="ARBA00009773"/>
    </source>
</evidence>
<dbReference type="HOGENOM" id="CLU_031275_4_0_9"/>
<keyword evidence="8" id="KW-1185">Reference proteome</keyword>
<dbReference type="EMBL" id="AFZD01000016">
    <property type="protein sequence ID" value="EHL12201.1"/>
    <property type="molecule type" value="Genomic_DNA"/>
</dbReference>
<dbReference type="RefSeq" id="WP_009536401.1">
    <property type="nucleotide sequence ID" value="NZ_JH414504.1"/>
</dbReference>
<dbReference type="Pfam" id="PF01594">
    <property type="entry name" value="AI-2E_transport"/>
    <property type="match status" value="1"/>
</dbReference>
<evidence type="ECO:0000256" key="1">
    <source>
        <dbReference type="ARBA" id="ARBA00004141"/>
    </source>
</evidence>
<feature type="transmembrane region" description="Helical" evidence="6">
    <location>
        <begin position="301"/>
        <end position="319"/>
    </location>
</feature>
<comment type="similarity">
    <text evidence="2">Belongs to the autoinducer-2 exporter (AI-2E) (TC 2.A.86) family.</text>
</comment>
<accession>G9WTZ8</accession>
<comment type="subcellular location">
    <subcellularLocation>
        <location evidence="1">Membrane</location>
        <topology evidence="1">Multi-pass membrane protein</topology>
    </subcellularLocation>
</comment>
<dbReference type="Proteomes" id="UP000003527">
    <property type="component" value="Unassembled WGS sequence"/>
</dbReference>
<keyword evidence="5 6" id="KW-0472">Membrane</keyword>
<gene>
    <name evidence="7" type="ORF">HMPREF9624_00508</name>
</gene>
<reference evidence="7 8" key="1">
    <citation type="submission" date="2011-08" db="EMBL/GenBank/DDBJ databases">
        <title>The Genome Sequence of Oribacterium sp. ACB7.</title>
        <authorList>
            <consortium name="The Broad Institute Genome Sequencing Platform"/>
            <person name="Earl A."/>
            <person name="Ward D."/>
            <person name="Feldgarden M."/>
            <person name="Gevers D."/>
            <person name="Sizova M."/>
            <person name="Hazen A."/>
            <person name="Epstein S."/>
            <person name="Young S.K."/>
            <person name="Zeng Q."/>
            <person name="Gargeya S."/>
            <person name="Fitzgerald M."/>
            <person name="Haas B."/>
            <person name="Abouelleil A."/>
            <person name="Alvarado L."/>
            <person name="Arachchi H.M."/>
            <person name="Berlin A."/>
            <person name="Brown A."/>
            <person name="Chapman S.B."/>
            <person name="Chen Z."/>
            <person name="Dunbar C."/>
            <person name="Freedman E."/>
            <person name="Gearin G."/>
            <person name="Gellesch M."/>
            <person name="Goldberg J."/>
            <person name="Griggs A."/>
            <person name="Gujja S."/>
            <person name="Heiman D."/>
            <person name="Howarth C."/>
            <person name="Larson L."/>
            <person name="Lui A."/>
            <person name="MacDonald P.J.P."/>
            <person name="Montmayeur A."/>
            <person name="Murphy C."/>
            <person name="Neiman D."/>
            <person name="Pearson M."/>
            <person name="Priest M."/>
            <person name="Roberts A."/>
            <person name="Saif S."/>
            <person name="Shea T."/>
            <person name="Shenoy N."/>
            <person name="Sisk P."/>
            <person name="Stolte C."/>
            <person name="Sykes S."/>
            <person name="Wortman J."/>
            <person name="Nusbaum C."/>
            <person name="Birren B."/>
        </authorList>
    </citation>
    <scope>NUCLEOTIDE SEQUENCE [LARGE SCALE GENOMIC DNA]</scope>
    <source>
        <strain evidence="7 8">ACB7</strain>
    </source>
</reference>
<organism evidence="7 8">
    <name type="scientific">Oribacterium asaccharolyticum ACB7</name>
    <dbReference type="NCBI Taxonomy" id="796944"/>
    <lineage>
        <taxon>Bacteria</taxon>
        <taxon>Bacillati</taxon>
        <taxon>Bacillota</taxon>
        <taxon>Clostridia</taxon>
        <taxon>Lachnospirales</taxon>
        <taxon>Lachnospiraceae</taxon>
        <taxon>Oribacterium</taxon>
    </lineage>
</organism>
<sequence>MKKILLLSYRICFPIAITAIFLILLPRVLLFFLPFTLGAVLALLSEPLIRLGRKVFPFLKKDQLSVLVILLLFLLFATLLYLLILLGLPFVTKKMAGFPEYLLSIKEMSLETLETLRNFLPESFRGVFLDLPNKMESFGKNLLKNWSSPALRLSLHFVSGLPELLLYFVLTILSALSFVKDGGKIVEGLKALVPHSFRHYGELLREDGKKILKGYILAQFEIMFCVFLLLALGFSFLKVPYGIFLAFLTAFLDALPVFGVGFIMWPWMLMLLLQGRFVLFLALLVLYILSQMIRQFLQPKIIGEAIGLPPILALLFLFLGYKFYSLSGMVLALPVGMLLLRFYHYGAYDGLFQSAKELREVLLEYL</sequence>
<feature type="transmembrane region" description="Helical" evidence="6">
    <location>
        <begin position="325"/>
        <end position="343"/>
    </location>
</feature>
<dbReference type="PANTHER" id="PTHR21716:SF68">
    <property type="entry name" value="TRANSPORT PROTEIN YTVI-RELATED"/>
    <property type="match status" value="1"/>
</dbReference>
<dbReference type="PATRIC" id="fig|796944.3.peg.1221"/>
<feature type="transmembrane region" description="Helical" evidence="6">
    <location>
        <begin position="153"/>
        <end position="179"/>
    </location>
</feature>
<evidence type="ECO:0000256" key="5">
    <source>
        <dbReference type="ARBA" id="ARBA00023136"/>
    </source>
</evidence>
<feature type="transmembrane region" description="Helical" evidence="6">
    <location>
        <begin position="271"/>
        <end position="289"/>
    </location>
</feature>
<evidence type="ECO:0000256" key="6">
    <source>
        <dbReference type="SAM" id="Phobius"/>
    </source>
</evidence>
<name>G9WTZ8_9FIRM</name>
<feature type="transmembrane region" description="Helical" evidence="6">
    <location>
        <begin position="215"/>
        <end position="237"/>
    </location>
</feature>
<protein>
    <recommendedName>
        <fullName evidence="9">Sporulation integral membrane protein YtvI</fullName>
    </recommendedName>
</protein>
<dbReference type="GO" id="GO:0055085">
    <property type="term" value="P:transmembrane transport"/>
    <property type="evidence" value="ECO:0007669"/>
    <property type="project" value="TreeGrafter"/>
</dbReference>
<comment type="caution">
    <text evidence="7">The sequence shown here is derived from an EMBL/GenBank/DDBJ whole genome shotgun (WGS) entry which is preliminary data.</text>
</comment>
<evidence type="ECO:0008006" key="9">
    <source>
        <dbReference type="Google" id="ProtNLM"/>
    </source>
</evidence>
<dbReference type="GO" id="GO:0016020">
    <property type="term" value="C:membrane"/>
    <property type="evidence" value="ECO:0007669"/>
    <property type="project" value="UniProtKB-SubCell"/>
</dbReference>
<evidence type="ECO:0000313" key="8">
    <source>
        <dbReference type="Proteomes" id="UP000003527"/>
    </source>
</evidence>